<evidence type="ECO:0000259" key="2">
    <source>
        <dbReference type="Pfam" id="PF17899"/>
    </source>
</evidence>
<keyword evidence="4" id="KW-1185">Reference proteome</keyword>
<comment type="caution">
    <text evidence="3">The sequence shown here is derived from an EMBL/GenBank/DDBJ whole genome shotgun (WGS) entry which is preliminary data.</text>
</comment>
<evidence type="ECO:0000313" key="4">
    <source>
        <dbReference type="Proteomes" id="UP000017813"/>
    </source>
</evidence>
<evidence type="ECO:0000313" key="3">
    <source>
        <dbReference type="EMBL" id="EFG31614.1"/>
    </source>
</evidence>
<dbReference type="KEGG" id="smur:BWP33_02520"/>
<feature type="domain" description="Peptidase M61 catalytic" evidence="1">
    <location>
        <begin position="263"/>
        <end position="378"/>
    </location>
</feature>
<dbReference type="eggNOG" id="COG3975">
    <property type="taxonomic scope" value="Bacteria"/>
</dbReference>
<accession>V9H9B8</accession>
<evidence type="ECO:0008006" key="5">
    <source>
        <dbReference type="Google" id="ProtNLM"/>
    </source>
</evidence>
<dbReference type="Gene3D" id="2.60.40.3650">
    <property type="match status" value="1"/>
</dbReference>
<dbReference type="EMBL" id="ADCY02000001">
    <property type="protein sequence ID" value="EFG31614.1"/>
    <property type="molecule type" value="Genomic_DNA"/>
</dbReference>
<dbReference type="Gene3D" id="1.10.390.10">
    <property type="entry name" value="Neutral Protease Domain 2"/>
    <property type="match status" value="1"/>
</dbReference>
<dbReference type="HOGENOM" id="CLU_022755_0_1_4"/>
<dbReference type="InterPro" id="IPR027268">
    <property type="entry name" value="Peptidase_M4/M1_CTD_sf"/>
</dbReference>
<dbReference type="Proteomes" id="UP000017813">
    <property type="component" value="Unassembled WGS sequence"/>
</dbReference>
<dbReference type="MEROPS" id="M61.002"/>
<protein>
    <recommendedName>
        <fullName evidence="5">PDZ domain-containing protein</fullName>
    </recommendedName>
</protein>
<dbReference type="Pfam" id="PF17899">
    <property type="entry name" value="Peptidase_M61_N"/>
    <property type="match status" value="1"/>
</dbReference>
<sequence>MFQYTISPQAHTHLWLITLSYEHLSGSLNQIKLANWVAGSYMIRDFSRHIVHIEATRNGEPIHIVQINKNTWQLPETNGVYQIHYTIYANDLSVRASLLDTQRGFIDGACLFLYQPNRCNEPCHVQFFRLPESWQVHTTLPRLSETSFQAANYAELIDHPFELGANLEVLSFNANGITHRMVLSGYYPDFDRERLITDCIKICEYELQFFPNPAPFQEYLFLLHLGDHIYGGLEHISSTALHADRHALPKKGMADANAAYTELLGLIAHEYFHAWNVKSIKPTKFQPYDLEKEIYTEQLWAYEGITSYYDDLILVRSGVISVSNYLNLLANNITRVHRNAGRKRQTLAQSSFCAWHKYYKQDENSPNAITSYYQQGALFALCLDIIIRANSEHNLDSIMKALYQYYVNTGKGTDEGEWQKFAIEITGLNLTDFFQLGLYSTQDLPLEACLESVGVELQWLPENRSAGNGKLVTEFPEIAPQPELGCRYQQQADGAVISQVFSNGSAEFATLKPNDKVIAVDGFACTDFAAQTQTAVGDLHTLHFFRQGVLLQTDLTVQAAPANTAYLKMTDTELLKKWLFNQ</sequence>
<reference evidence="3 4" key="1">
    <citation type="submission" date="2010-03" db="EMBL/GenBank/DDBJ databases">
        <authorList>
            <consortium name="The Broad Institute Genome Sequencing Platform"/>
            <person name="Ward D."/>
            <person name="Earl A."/>
            <person name="Feldgarden M."/>
            <person name="Gevers D."/>
            <person name="Young S."/>
            <person name="Zeng Q."/>
            <person name="Koehrsen M."/>
            <person name="Alvarado L."/>
            <person name="Berlin A.M."/>
            <person name="Borenstein D."/>
            <person name="Chapman S.B."/>
            <person name="Chen Z."/>
            <person name="Engels R."/>
            <person name="Freedman E."/>
            <person name="Gellesch M."/>
            <person name="Goldberg J."/>
            <person name="Griggs A."/>
            <person name="Gujja S."/>
            <person name="Heilman E.R."/>
            <person name="Heiman D.I."/>
            <person name="Hepburn T.A."/>
            <person name="Howarth C."/>
            <person name="Jen D."/>
            <person name="Larson L."/>
            <person name="Mehta T."/>
            <person name="Park D."/>
            <person name="Pearson M."/>
            <person name="Richards J."/>
            <person name="Roberts A."/>
            <person name="Saif S."/>
            <person name="Shea T.D."/>
            <person name="Shenoy N."/>
            <person name="Sisk P."/>
            <person name="Stolte C."/>
            <person name="Sykes S.N."/>
            <person name="Walk T."/>
            <person name="White J."/>
            <person name="Yandava C."/>
            <person name="Izard J."/>
            <person name="Baranova O.V."/>
            <person name="Blanton J.M."/>
            <person name="Tanner A.C."/>
            <person name="Dewhirst F."/>
            <person name="Haas B."/>
            <person name="Nusbaum C."/>
            <person name="Birren B."/>
        </authorList>
    </citation>
    <scope>NUCLEOTIDE SEQUENCE [LARGE SCALE GENOMIC DNA]</scope>
    <source>
        <strain evidence="3 4">ATCC 29453</strain>
    </source>
</reference>
<dbReference type="InterPro" id="IPR024191">
    <property type="entry name" value="Peptidase_M61"/>
</dbReference>
<dbReference type="Gene3D" id="2.30.42.10">
    <property type="match status" value="1"/>
</dbReference>
<dbReference type="SUPFAM" id="SSF50156">
    <property type="entry name" value="PDZ domain-like"/>
    <property type="match status" value="1"/>
</dbReference>
<dbReference type="Pfam" id="PF05299">
    <property type="entry name" value="Peptidase_M61"/>
    <property type="match status" value="1"/>
</dbReference>
<reference evidence="3 4" key="2">
    <citation type="submission" date="2011-10" db="EMBL/GenBank/DDBJ databases">
        <title>The Genome Sequence of Simonsiella muelleri ATCC 29453.</title>
        <authorList>
            <consortium name="The Broad Institute Genome Sequencing Platform"/>
            <consortium name="The Broad Institute Genome Sequencing Center for Infectious Disease"/>
            <person name="Earl A."/>
            <person name="Ward D."/>
            <person name="Feldgarden M."/>
            <person name="Gevers D."/>
            <person name="Izard J."/>
            <person name="Baranova O.V."/>
            <person name="Blanton J.M."/>
            <person name="Tanner A.C."/>
            <person name="Dewhirst F."/>
            <person name="Young S.K."/>
            <person name="Zeng Q."/>
            <person name="Gargeya S."/>
            <person name="Fitzgerald M."/>
            <person name="Haas B."/>
            <person name="Abouelleil A."/>
            <person name="Alvarado L."/>
            <person name="Arachchi H.M."/>
            <person name="Berlin A."/>
            <person name="Brown A."/>
            <person name="Chapman S.B."/>
            <person name="Chen Z."/>
            <person name="Dunbar C."/>
            <person name="Freedman E."/>
            <person name="Gearin G."/>
            <person name="Goldberg J."/>
            <person name="Griggs A."/>
            <person name="Gujja S."/>
            <person name="Heiman D."/>
            <person name="Howarth C."/>
            <person name="Larson L."/>
            <person name="Lui A."/>
            <person name="MacDonald P.J.P."/>
            <person name="Montmayeur A."/>
            <person name="Murphy C."/>
            <person name="Neiman D."/>
            <person name="Pearson M."/>
            <person name="Priest M."/>
            <person name="Roberts A."/>
            <person name="Saif S."/>
            <person name="Shea T."/>
            <person name="Shenoy N."/>
            <person name="Sisk P."/>
            <person name="Stolte C."/>
            <person name="Sykes S."/>
            <person name="Wortman J."/>
            <person name="Nusbaum C."/>
            <person name="Birren B."/>
        </authorList>
    </citation>
    <scope>NUCLEOTIDE SEQUENCE [LARGE SCALE GENOMIC DNA]</scope>
    <source>
        <strain evidence="3 4">ATCC 29453</strain>
    </source>
</reference>
<dbReference type="InterPro" id="IPR040756">
    <property type="entry name" value="Peptidase_M61_N"/>
</dbReference>
<dbReference type="OrthoDB" id="9778516at2"/>
<feature type="domain" description="Peptidase M61 N-terminal" evidence="2">
    <location>
        <begin position="3"/>
        <end position="164"/>
    </location>
</feature>
<dbReference type="RefSeq" id="WP_002640942.1">
    <property type="nucleotide sequence ID" value="NZ_CP019448.1"/>
</dbReference>
<dbReference type="InterPro" id="IPR007963">
    <property type="entry name" value="Peptidase_M61_catalytic"/>
</dbReference>
<organism evidence="3 4">
    <name type="scientific">Simonsiella muelleri ATCC 29453</name>
    <dbReference type="NCBI Taxonomy" id="641147"/>
    <lineage>
        <taxon>Bacteria</taxon>
        <taxon>Pseudomonadati</taxon>
        <taxon>Pseudomonadota</taxon>
        <taxon>Betaproteobacteria</taxon>
        <taxon>Neisseriales</taxon>
        <taxon>Neisseriaceae</taxon>
        <taxon>Simonsiella</taxon>
    </lineage>
</organism>
<dbReference type="InterPro" id="IPR036034">
    <property type="entry name" value="PDZ_sf"/>
</dbReference>
<evidence type="ECO:0000259" key="1">
    <source>
        <dbReference type="Pfam" id="PF05299"/>
    </source>
</evidence>
<dbReference type="AlphaFoldDB" id="V9H9B8"/>
<gene>
    <name evidence="3" type="ORF">HMPREF9021_00009</name>
</gene>
<dbReference type="PIRSF" id="PIRSF016493">
    <property type="entry name" value="Glycyl_aminpptds"/>
    <property type="match status" value="1"/>
</dbReference>
<proteinExistence type="predicted"/>
<name>V9H9B8_9NEIS</name>
<dbReference type="SUPFAM" id="SSF55486">
    <property type="entry name" value="Metalloproteases ('zincins'), catalytic domain"/>
    <property type="match status" value="1"/>
</dbReference>